<dbReference type="GO" id="GO:0005549">
    <property type="term" value="F:odorant binding"/>
    <property type="evidence" value="ECO:0007669"/>
    <property type="project" value="InterPro"/>
</dbReference>
<evidence type="ECO:0008006" key="12">
    <source>
        <dbReference type="Google" id="ProtNLM"/>
    </source>
</evidence>
<dbReference type="PANTHER" id="PTHR21137">
    <property type="entry name" value="ODORANT RECEPTOR"/>
    <property type="match status" value="1"/>
</dbReference>
<dbReference type="GO" id="GO:0004984">
    <property type="term" value="F:olfactory receptor activity"/>
    <property type="evidence" value="ECO:0007669"/>
    <property type="project" value="InterPro"/>
</dbReference>
<keyword evidence="7" id="KW-0675">Receptor</keyword>
<feature type="transmembrane region" description="Helical" evidence="9">
    <location>
        <begin position="287"/>
        <end position="310"/>
    </location>
</feature>
<evidence type="ECO:0000256" key="4">
    <source>
        <dbReference type="ARBA" id="ARBA00022725"/>
    </source>
</evidence>
<keyword evidence="4" id="KW-0552">Olfaction</keyword>
<evidence type="ECO:0000256" key="7">
    <source>
        <dbReference type="ARBA" id="ARBA00023170"/>
    </source>
</evidence>
<evidence type="ECO:0000313" key="11">
    <source>
        <dbReference type="Proteomes" id="UP001153620"/>
    </source>
</evidence>
<feature type="transmembrane region" description="Helical" evidence="9">
    <location>
        <begin position="133"/>
        <end position="162"/>
    </location>
</feature>
<evidence type="ECO:0000256" key="2">
    <source>
        <dbReference type="ARBA" id="ARBA00022606"/>
    </source>
</evidence>
<evidence type="ECO:0000256" key="9">
    <source>
        <dbReference type="SAM" id="Phobius"/>
    </source>
</evidence>
<evidence type="ECO:0000256" key="8">
    <source>
        <dbReference type="ARBA" id="ARBA00023224"/>
    </source>
</evidence>
<protein>
    <recommendedName>
        <fullName evidence="12">Odorant receptor</fullName>
    </recommendedName>
</protein>
<reference evidence="10" key="1">
    <citation type="submission" date="2022-01" db="EMBL/GenBank/DDBJ databases">
        <authorList>
            <person name="King R."/>
        </authorList>
    </citation>
    <scope>NUCLEOTIDE SEQUENCE</scope>
</reference>
<keyword evidence="5 9" id="KW-1133">Transmembrane helix</keyword>
<evidence type="ECO:0000313" key="10">
    <source>
        <dbReference type="EMBL" id="CAG9801188.1"/>
    </source>
</evidence>
<feature type="transmembrane region" description="Helical" evidence="9">
    <location>
        <begin position="20"/>
        <end position="38"/>
    </location>
</feature>
<organism evidence="10 11">
    <name type="scientific">Chironomus riparius</name>
    <dbReference type="NCBI Taxonomy" id="315576"/>
    <lineage>
        <taxon>Eukaryota</taxon>
        <taxon>Metazoa</taxon>
        <taxon>Ecdysozoa</taxon>
        <taxon>Arthropoda</taxon>
        <taxon>Hexapoda</taxon>
        <taxon>Insecta</taxon>
        <taxon>Pterygota</taxon>
        <taxon>Neoptera</taxon>
        <taxon>Endopterygota</taxon>
        <taxon>Diptera</taxon>
        <taxon>Nematocera</taxon>
        <taxon>Chironomoidea</taxon>
        <taxon>Chironomidae</taxon>
        <taxon>Chironominae</taxon>
        <taxon>Chironomus</taxon>
    </lineage>
</organism>
<dbReference type="PANTHER" id="PTHR21137:SF43">
    <property type="entry name" value="ODORANT RECEPTOR 47A-RELATED"/>
    <property type="match status" value="1"/>
</dbReference>
<keyword evidence="8" id="KW-0807">Transducer</keyword>
<evidence type="ECO:0000256" key="3">
    <source>
        <dbReference type="ARBA" id="ARBA00022692"/>
    </source>
</evidence>
<keyword evidence="3 9" id="KW-0812">Transmembrane</keyword>
<dbReference type="AlphaFoldDB" id="A0A9N9WQK0"/>
<keyword evidence="2" id="KW-0716">Sensory transduction</keyword>
<reference evidence="10" key="2">
    <citation type="submission" date="2022-10" db="EMBL/GenBank/DDBJ databases">
        <authorList>
            <consortium name="ENA_rothamsted_submissions"/>
            <consortium name="culmorum"/>
            <person name="King R."/>
        </authorList>
    </citation>
    <scope>NUCLEOTIDE SEQUENCE</scope>
</reference>
<dbReference type="OrthoDB" id="7788383at2759"/>
<feature type="transmembrane region" description="Helical" evidence="9">
    <location>
        <begin position="83"/>
        <end position="106"/>
    </location>
</feature>
<evidence type="ECO:0000256" key="6">
    <source>
        <dbReference type="ARBA" id="ARBA00023136"/>
    </source>
</evidence>
<dbReference type="Pfam" id="PF02949">
    <property type="entry name" value="7tm_6"/>
    <property type="match status" value="1"/>
</dbReference>
<keyword evidence="11" id="KW-1185">Reference proteome</keyword>
<gene>
    <name evidence="10" type="ORF">CHIRRI_LOCUS4122</name>
</gene>
<dbReference type="GO" id="GO:0005886">
    <property type="term" value="C:plasma membrane"/>
    <property type="evidence" value="ECO:0007669"/>
    <property type="project" value="TreeGrafter"/>
</dbReference>
<evidence type="ECO:0000256" key="1">
    <source>
        <dbReference type="ARBA" id="ARBA00004141"/>
    </source>
</evidence>
<dbReference type="GO" id="GO:0007165">
    <property type="term" value="P:signal transduction"/>
    <property type="evidence" value="ECO:0007669"/>
    <property type="project" value="UniProtKB-KW"/>
</dbReference>
<dbReference type="Proteomes" id="UP001153620">
    <property type="component" value="Chromosome 1"/>
</dbReference>
<evidence type="ECO:0000256" key="5">
    <source>
        <dbReference type="ARBA" id="ARBA00022989"/>
    </source>
</evidence>
<proteinExistence type="predicted"/>
<feature type="transmembrane region" description="Helical" evidence="9">
    <location>
        <begin position="197"/>
        <end position="220"/>
    </location>
</feature>
<accession>A0A9N9WQK0</accession>
<comment type="subcellular location">
    <subcellularLocation>
        <location evidence="1">Membrane</location>
        <topology evidence="1">Multi-pass membrane protein</topology>
    </subcellularLocation>
</comment>
<dbReference type="EMBL" id="OU895877">
    <property type="protein sequence ID" value="CAG9801188.1"/>
    <property type="molecule type" value="Genomic_DNA"/>
</dbReference>
<keyword evidence="6 9" id="KW-0472">Membrane</keyword>
<dbReference type="InterPro" id="IPR004117">
    <property type="entry name" value="7tm6_olfct_rcpt"/>
</dbReference>
<name>A0A9N9WQK0_9DIPT</name>
<sequence>MLATFIARNYTNVLGVAECIAPLVACSFTLIKYLFLLINSEEIFDMIKEIKELNGKWKNTKLYSEIEKFNALDRRLMKVMEGFCIASIISYILPPMINHIYISFILNEENYDMPYKTDYFYDIFKYRAYEMTFFIQACLGVYAATLHVLVDTLFFGLCMNVCAHLKIIRQTMNERSLKETVSYHNRIFDLIAKMNKVFSAILFGEYAFLSLLLGVNGFLIVMTNDISIRTACCIHGTTGVIELLIYSYSGQKIIDYGQEICDDCYEIDKNYLIVMLRTKHKLRLYSLMYDACLPTVTLIMNRVMAMITLLRSLA</sequence>